<dbReference type="InterPro" id="IPR032675">
    <property type="entry name" value="LRR_dom_sf"/>
</dbReference>
<dbReference type="PANTHER" id="PTHR13318">
    <property type="entry name" value="PARTNER OF PAIRED, ISOFORM B-RELATED"/>
    <property type="match status" value="1"/>
</dbReference>
<evidence type="ECO:0000313" key="1">
    <source>
        <dbReference type="EMBL" id="KAJ8662593.1"/>
    </source>
</evidence>
<dbReference type="GeneID" id="83208973"/>
<dbReference type="GO" id="GO:0031146">
    <property type="term" value="P:SCF-dependent proteasomal ubiquitin-dependent protein catabolic process"/>
    <property type="evidence" value="ECO:0007669"/>
    <property type="project" value="TreeGrafter"/>
</dbReference>
<evidence type="ECO:0008006" key="3">
    <source>
        <dbReference type="Google" id="ProtNLM"/>
    </source>
</evidence>
<organism evidence="1 2">
    <name type="scientific">Lichtheimia ornata</name>
    <dbReference type="NCBI Taxonomy" id="688661"/>
    <lineage>
        <taxon>Eukaryota</taxon>
        <taxon>Fungi</taxon>
        <taxon>Fungi incertae sedis</taxon>
        <taxon>Mucoromycota</taxon>
        <taxon>Mucoromycotina</taxon>
        <taxon>Mucoromycetes</taxon>
        <taxon>Mucorales</taxon>
        <taxon>Lichtheimiaceae</taxon>
        <taxon>Lichtheimia</taxon>
    </lineage>
</organism>
<dbReference type="GO" id="GO:0019005">
    <property type="term" value="C:SCF ubiquitin ligase complex"/>
    <property type="evidence" value="ECO:0007669"/>
    <property type="project" value="TreeGrafter"/>
</dbReference>
<sequence>MLKSLQYSLDDRVKVRCWNPQFQSLAHEGPLQQSKITQLCLRGHPRTCCPTYFQLDPILLCSPNLQYLNVSNEWACHMNDDFFDTLLEMCPMVQSIICFQPTAAPPRSLLFKEKRCHQGGGLREFGFYRHWGSHADSISRVVTKHQHNLQHLVLDSRNFVWIADDVDDDVIKRRIRTTDAWIQNIKTPRLTDLECIDVDVSGPILHQWLLNSTALERVALGGKQLTVDAFDALGDLPHLRHLHLIESYASPPPDTSLLPYISLLDNLQSLSLDCASFVTDKTLPAIASLPNLRALEINQWRVSESGIIQFVNGLKEASVVSRLKLQGIGSLNERVLSMLGNVVSLTELTIIGSIVNAAGMRIFIDKKKQVIKSLRVYSSKQQQSKDCGGCIRHGTVHLGDRFEWVY</sequence>
<accession>A0AAD7VC79</accession>
<protein>
    <recommendedName>
        <fullName evidence="3">F-box domain-containing protein</fullName>
    </recommendedName>
</protein>
<dbReference type="Gene3D" id="3.80.10.10">
    <property type="entry name" value="Ribonuclease Inhibitor"/>
    <property type="match status" value="1"/>
</dbReference>
<reference evidence="1 2" key="1">
    <citation type="submission" date="2023-03" db="EMBL/GenBank/DDBJ databases">
        <title>Genome sequence of Lichtheimia ornata CBS 291.66.</title>
        <authorList>
            <person name="Mohabir J.T."/>
            <person name="Shea T.P."/>
            <person name="Kurbessoian T."/>
            <person name="Berby B."/>
            <person name="Fontaine J."/>
            <person name="Livny J."/>
            <person name="Gnirke A."/>
            <person name="Stajich J.E."/>
            <person name="Cuomo C.A."/>
        </authorList>
    </citation>
    <scope>NUCLEOTIDE SEQUENCE [LARGE SCALE GENOMIC DNA]</scope>
    <source>
        <strain evidence="1">CBS 291.66</strain>
    </source>
</reference>
<dbReference type="AlphaFoldDB" id="A0AAD7VC79"/>
<evidence type="ECO:0000313" key="2">
    <source>
        <dbReference type="Proteomes" id="UP001234581"/>
    </source>
</evidence>
<dbReference type="EMBL" id="JARTCD010000004">
    <property type="protein sequence ID" value="KAJ8662593.1"/>
    <property type="molecule type" value="Genomic_DNA"/>
</dbReference>
<name>A0AAD7VC79_9FUNG</name>
<dbReference type="SUPFAM" id="SSF52047">
    <property type="entry name" value="RNI-like"/>
    <property type="match status" value="1"/>
</dbReference>
<dbReference type="RefSeq" id="XP_058347506.1">
    <property type="nucleotide sequence ID" value="XM_058481649.1"/>
</dbReference>
<dbReference type="Proteomes" id="UP001234581">
    <property type="component" value="Unassembled WGS sequence"/>
</dbReference>
<proteinExistence type="predicted"/>
<keyword evidence="2" id="KW-1185">Reference proteome</keyword>
<gene>
    <name evidence="1" type="ORF">O0I10_001555</name>
</gene>
<comment type="caution">
    <text evidence="1">The sequence shown here is derived from an EMBL/GenBank/DDBJ whole genome shotgun (WGS) entry which is preliminary data.</text>
</comment>